<dbReference type="OrthoDB" id="9788724at2"/>
<name>A0A517P2V0_9BACT</name>
<feature type="transmembrane region" description="Helical" evidence="1">
    <location>
        <begin position="338"/>
        <end position="358"/>
    </location>
</feature>
<feature type="transmembrane region" description="Helical" evidence="1">
    <location>
        <begin position="101"/>
        <end position="119"/>
    </location>
</feature>
<protein>
    <submittedName>
        <fullName evidence="2">Uncharacterized protein</fullName>
    </submittedName>
</protein>
<keyword evidence="1" id="KW-0472">Membrane</keyword>
<dbReference type="AlphaFoldDB" id="A0A517P2V0"/>
<evidence type="ECO:0000313" key="3">
    <source>
        <dbReference type="Proteomes" id="UP000319817"/>
    </source>
</evidence>
<dbReference type="PANTHER" id="PTHR31061">
    <property type="entry name" value="LD22376P"/>
    <property type="match status" value="1"/>
</dbReference>
<feature type="transmembrane region" description="Helical" evidence="1">
    <location>
        <begin position="378"/>
        <end position="399"/>
    </location>
</feature>
<evidence type="ECO:0000256" key="1">
    <source>
        <dbReference type="SAM" id="Phobius"/>
    </source>
</evidence>
<feature type="transmembrane region" description="Helical" evidence="1">
    <location>
        <begin position="305"/>
        <end position="326"/>
    </location>
</feature>
<proteinExistence type="predicted"/>
<keyword evidence="1" id="KW-1133">Transmembrane helix</keyword>
<gene>
    <name evidence="2" type="ORF">K239x_57160</name>
</gene>
<keyword evidence="1" id="KW-0812">Transmembrane</keyword>
<sequence>MRLVFNASRSVDNQISLAVLATETLMNTTDRPLPPSTGLDKTNPGKNERVLSIDALRGFDMFWIIGGSSVASAILPQDDPESWTAQVAQQFEHVAWEGFRFYDLIFPLFIFLVGCVLPYSLRKYTASPKLVYGRIVRRGALLILLGFIVNGALQFDFANMRYAHVLQRIGIAYVFAAILYLHSSWRGQVAAAAAILLGYWALLAWVPAPGGVAGDYSMQGNLAGYLDRTYMPGIILEKYYGFGDNEGFLSTIPAIATALLGLLAGTWLQSAARPWHKVVGLAVAGAISLLVGHTWGLSFPVIKNLWSSSFVLVAGGWSLLLLSLFYAVVDVLAFHRLAFFWVVIGMNAITIYVGQRIVNFHDIAQFFFGGLANLAGESSGLVLLIGILAIKWLLLFFMYRHRIFLRV</sequence>
<accession>A0A517P2V0</accession>
<dbReference type="Proteomes" id="UP000319817">
    <property type="component" value="Chromosome"/>
</dbReference>
<keyword evidence="3" id="KW-1185">Reference proteome</keyword>
<dbReference type="PANTHER" id="PTHR31061:SF24">
    <property type="entry name" value="LD22376P"/>
    <property type="match status" value="1"/>
</dbReference>
<feature type="transmembrane region" description="Helical" evidence="1">
    <location>
        <begin position="278"/>
        <end position="299"/>
    </location>
</feature>
<reference evidence="2 3" key="1">
    <citation type="submission" date="2019-02" db="EMBL/GenBank/DDBJ databases">
        <title>Deep-cultivation of Planctomycetes and their phenomic and genomic characterization uncovers novel biology.</title>
        <authorList>
            <person name="Wiegand S."/>
            <person name="Jogler M."/>
            <person name="Boedeker C."/>
            <person name="Pinto D."/>
            <person name="Vollmers J."/>
            <person name="Rivas-Marin E."/>
            <person name="Kohn T."/>
            <person name="Peeters S.H."/>
            <person name="Heuer A."/>
            <person name="Rast P."/>
            <person name="Oberbeckmann S."/>
            <person name="Bunk B."/>
            <person name="Jeske O."/>
            <person name="Meyerdierks A."/>
            <person name="Storesund J.E."/>
            <person name="Kallscheuer N."/>
            <person name="Luecker S."/>
            <person name="Lage O.M."/>
            <person name="Pohl T."/>
            <person name="Merkel B.J."/>
            <person name="Hornburger P."/>
            <person name="Mueller R.-W."/>
            <person name="Bruemmer F."/>
            <person name="Labrenz M."/>
            <person name="Spormann A.M."/>
            <person name="Op den Camp H."/>
            <person name="Overmann J."/>
            <person name="Amann R."/>
            <person name="Jetten M.S.M."/>
            <person name="Mascher T."/>
            <person name="Medema M.H."/>
            <person name="Devos D.P."/>
            <person name="Kaster A.-K."/>
            <person name="Ovreas L."/>
            <person name="Rohde M."/>
            <person name="Galperin M.Y."/>
            <person name="Jogler C."/>
        </authorList>
    </citation>
    <scope>NUCLEOTIDE SEQUENCE [LARGE SCALE GENOMIC DNA]</scope>
    <source>
        <strain evidence="2 3">K23_9</strain>
    </source>
</reference>
<feature type="transmembrane region" description="Helical" evidence="1">
    <location>
        <begin position="189"/>
        <end position="208"/>
    </location>
</feature>
<feature type="transmembrane region" description="Helical" evidence="1">
    <location>
        <begin position="140"/>
        <end position="159"/>
    </location>
</feature>
<dbReference type="EMBL" id="CP036526">
    <property type="protein sequence ID" value="QDT13696.1"/>
    <property type="molecule type" value="Genomic_DNA"/>
</dbReference>
<feature type="transmembrane region" description="Helical" evidence="1">
    <location>
        <begin position="165"/>
        <end position="182"/>
    </location>
</feature>
<organism evidence="2 3">
    <name type="scientific">Stieleria marina</name>
    <dbReference type="NCBI Taxonomy" id="1930275"/>
    <lineage>
        <taxon>Bacteria</taxon>
        <taxon>Pseudomonadati</taxon>
        <taxon>Planctomycetota</taxon>
        <taxon>Planctomycetia</taxon>
        <taxon>Pirellulales</taxon>
        <taxon>Pirellulaceae</taxon>
        <taxon>Stieleria</taxon>
    </lineage>
</organism>
<feature type="transmembrane region" description="Helical" evidence="1">
    <location>
        <begin position="247"/>
        <end position="266"/>
    </location>
</feature>
<evidence type="ECO:0000313" key="2">
    <source>
        <dbReference type="EMBL" id="QDT13696.1"/>
    </source>
</evidence>